<keyword evidence="2" id="KW-0378">Hydrolase</keyword>
<dbReference type="InterPro" id="IPR029058">
    <property type="entry name" value="AB_hydrolase_fold"/>
</dbReference>
<dbReference type="Proteomes" id="UP001223978">
    <property type="component" value="Unassembled WGS sequence"/>
</dbReference>
<dbReference type="InterPro" id="IPR000073">
    <property type="entry name" value="AB_hydrolase_1"/>
</dbReference>
<dbReference type="Pfam" id="PF00561">
    <property type="entry name" value="Abhydrolase_1"/>
    <property type="match status" value="1"/>
</dbReference>
<sequence length="276" mass="29238">MTVGAGPSDLHSLTVAGDRLAYRDSGGPGRPLVLLHGGFLDHRMWNAQVPYFATEFRVLAPDAHGHGGSDNASGPFRPADDVAALLHHLDLGPAVVAGVSMGGGTAVDVALEHPDLVRALVVTAAGTSEPEFADPWVLGVQTEQQRAFEAGDPAAWVEAYLQFAAGPRRTLDEVDPQVVALMRDMASSTLAKHASPGPDLRILPTDTWERAAGIKAPVLTLNGELASDDHLAMAERLARTVPDGRTATVDGTAHYPNMERPDLFNALVRDFLAELP</sequence>
<proteinExistence type="predicted"/>
<gene>
    <name evidence="2" type="ORF">QIS96_07825</name>
</gene>
<dbReference type="InterPro" id="IPR050228">
    <property type="entry name" value="Carboxylesterase_BioH"/>
</dbReference>
<dbReference type="PANTHER" id="PTHR43194">
    <property type="entry name" value="HYDROLASE ALPHA/BETA FOLD FAMILY"/>
    <property type="match status" value="1"/>
</dbReference>
<feature type="domain" description="AB hydrolase-1" evidence="1">
    <location>
        <begin position="31"/>
        <end position="261"/>
    </location>
</feature>
<protein>
    <submittedName>
        <fullName evidence="2">Alpha/beta hydrolase</fullName>
    </submittedName>
</protein>
<evidence type="ECO:0000313" key="2">
    <source>
        <dbReference type="EMBL" id="MDI3403732.1"/>
    </source>
</evidence>
<keyword evidence="3" id="KW-1185">Reference proteome</keyword>
<dbReference type="InterPro" id="IPR000639">
    <property type="entry name" value="Epox_hydrolase-like"/>
</dbReference>
<evidence type="ECO:0000313" key="3">
    <source>
        <dbReference type="Proteomes" id="UP001223978"/>
    </source>
</evidence>
<dbReference type="PANTHER" id="PTHR43194:SF2">
    <property type="entry name" value="PEROXISOMAL MEMBRANE PROTEIN LPX1"/>
    <property type="match status" value="1"/>
</dbReference>
<dbReference type="GO" id="GO:0016787">
    <property type="term" value="F:hydrolase activity"/>
    <property type="evidence" value="ECO:0007669"/>
    <property type="project" value="UniProtKB-KW"/>
</dbReference>
<dbReference type="PRINTS" id="PR00111">
    <property type="entry name" value="ABHYDROLASE"/>
</dbReference>
<reference evidence="2 3" key="1">
    <citation type="submission" date="2023-05" db="EMBL/GenBank/DDBJ databases">
        <title>Draft genome sequence of Streptomyces sp. B-S-A6 isolated from a cave soil in Thailand.</title>
        <authorList>
            <person name="Chamroensaksri N."/>
            <person name="Muangham S."/>
        </authorList>
    </citation>
    <scope>NUCLEOTIDE SEQUENCE [LARGE SCALE GENOMIC DNA]</scope>
    <source>
        <strain evidence="2 3">B-S-A6</strain>
    </source>
</reference>
<organism evidence="2 3">
    <name type="scientific">Streptomyces cavernicola</name>
    <dbReference type="NCBI Taxonomy" id="3043613"/>
    <lineage>
        <taxon>Bacteria</taxon>
        <taxon>Bacillati</taxon>
        <taxon>Actinomycetota</taxon>
        <taxon>Actinomycetes</taxon>
        <taxon>Kitasatosporales</taxon>
        <taxon>Streptomycetaceae</taxon>
        <taxon>Streptomyces</taxon>
    </lineage>
</organism>
<evidence type="ECO:0000259" key="1">
    <source>
        <dbReference type="Pfam" id="PF00561"/>
    </source>
</evidence>
<dbReference type="Gene3D" id="3.40.50.1820">
    <property type="entry name" value="alpha/beta hydrolase"/>
    <property type="match status" value="1"/>
</dbReference>
<name>A0ABT6S6R7_9ACTN</name>
<comment type="caution">
    <text evidence="2">The sequence shown here is derived from an EMBL/GenBank/DDBJ whole genome shotgun (WGS) entry which is preliminary data.</text>
</comment>
<dbReference type="SUPFAM" id="SSF53474">
    <property type="entry name" value="alpha/beta-Hydrolases"/>
    <property type="match status" value="1"/>
</dbReference>
<accession>A0ABT6S6R7</accession>
<dbReference type="RefSeq" id="WP_282541681.1">
    <property type="nucleotide sequence ID" value="NZ_JASCIQ010000006.1"/>
</dbReference>
<dbReference type="PRINTS" id="PR00412">
    <property type="entry name" value="EPOXHYDRLASE"/>
</dbReference>
<dbReference type="EMBL" id="JASCIQ010000006">
    <property type="protein sequence ID" value="MDI3403732.1"/>
    <property type="molecule type" value="Genomic_DNA"/>
</dbReference>